<accession>A0ABR3F8K8</accession>
<keyword evidence="2" id="KW-1185">Reference proteome</keyword>
<comment type="caution">
    <text evidence="1">The sequence shown here is derived from an EMBL/GenBank/DDBJ whole genome shotgun (WGS) entry which is preliminary data.</text>
</comment>
<dbReference type="Proteomes" id="UP001465976">
    <property type="component" value="Unassembled WGS sequence"/>
</dbReference>
<name>A0ABR3F8K8_9AGAR</name>
<reference evidence="1 2" key="1">
    <citation type="submission" date="2024-02" db="EMBL/GenBank/DDBJ databases">
        <title>A draft genome for the cacao thread blight pathogen Marasmius crinis-equi.</title>
        <authorList>
            <person name="Cohen S.P."/>
            <person name="Baruah I.K."/>
            <person name="Amoako-Attah I."/>
            <person name="Bukari Y."/>
            <person name="Meinhardt L.W."/>
            <person name="Bailey B.A."/>
        </authorList>
    </citation>
    <scope>NUCLEOTIDE SEQUENCE [LARGE SCALE GENOMIC DNA]</scope>
    <source>
        <strain evidence="1 2">GH-76</strain>
    </source>
</reference>
<protein>
    <recommendedName>
        <fullName evidence="3">F-box domain-containing protein</fullName>
    </recommendedName>
</protein>
<evidence type="ECO:0000313" key="2">
    <source>
        <dbReference type="Proteomes" id="UP001465976"/>
    </source>
</evidence>
<organism evidence="1 2">
    <name type="scientific">Marasmius crinis-equi</name>
    <dbReference type="NCBI Taxonomy" id="585013"/>
    <lineage>
        <taxon>Eukaryota</taxon>
        <taxon>Fungi</taxon>
        <taxon>Dikarya</taxon>
        <taxon>Basidiomycota</taxon>
        <taxon>Agaricomycotina</taxon>
        <taxon>Agaricomycetes</taxon>
        <taxon>Agaricomycetidae</taxon>
        <taxon>Agaricales</taxon>
        <taxon>Marasmiineae</taxon>
        <taxon>Marasmiaceae</taxon>
        <taxon>Marasmius</taxon>
    </lineage>
</organism>
<sequence>MSPTTTMTLTYARPRRLSLSLLAPRTPPPLLNLPAELVLDILELCLKENRPSTLTVVCKAISGFVDAILYRIVVLDSRETVNLFHRTTLSKPPTFFATHVKKLVLAYNPSVDSIQFRRVLDIVAPCSGLRSLVLPSGYEKPAIQSILHALSSDGLAEILIHSHQGLRTFDAGTTRLDYTLPVTHLRVCEPGDGFVAPCSLLSAFGSLPRLSHLQLARRINSNEDNDQVFVDDVVHILETRPELTMLVVSIFPLSWSPTPQASVIESSIWDMLQKLSKRDKRLLVRLGEYKEWNVERDGVRRAKLGETSDFWVSSKYNEMMVQAGARTEMTSSYP</sequence>
<evidence type="ECO:0000313" key="1">
    <source>
        <dbReference type="EMBL" id="KAL0571551.1"/>
    </source>
</evidence>
<proteinExistence type="predicted"/>
<evidence type="ECO:0008006" key="3">
    <source>
        <dbReference type="Google" id="ProtNLM"/>
    </source>
</evidence>
<dbReference type="EMBL" id="JBAHYK010000751">
    <property type="protein sequence ID" value="KAL0571551.1"/>
    <property type="molecule type" value="Genomic_DNA"/>
</dbReference>
<gene>
    <name evidence="1" type="ORF">V5O48_010412</name>
</gene>